<comment type="caution">
    <text evidence="1">The sequence shown here is derived from an EMBL/GenBank/DDBJ whole genome shotgun (WGS) entry which is preliminary data.</text>
</comment>
<accession>A0A2S6CUF2</accession>
<dbReference type="AlphaFoldDB" id="A0A2S6CUF2"/>
<evidence type="ECO:0000313" key="1">
    <source>
        <dbReference type="EMBL" id="PPJ63321.1"/>
    </source>
</evidence>
<proteinExistence type="predicted"/>
<protein>
    <submittedName>
        <fullName evidence="1">Uncharacterized protein</fullName>
    </submittedName>
</protein>
<keyword evidence="2" id="KW-1185">Reference proteome</keyword>
<reference evidence="1 2" key="1">
    <citation type="submission" date="2018-02" db="EMBL/GenBank/DDBJ databases">
        <title>Discovery of a pederin family compound in a non-symbiotic bloom-forming cyanobacterium.</title>
        <authorList>
            <person name="Kust A."/>
            <person name="Mares J."/>
            <person name="Jokela J."/>
            <person name="Urajova P."/>
            <person name="Hajek J."/>
            <person name="Saurav K."/>
            <person name="Voracova K."/>
            <person name="Fewer D.P."/>
            <person name="Haapaniemi E."/>
            <person name="Permi P."/>
            <person name="Rehakova K."/>
            <person name="Sivonen K."/>
            <person name="Hrouzek P."/>
        </authorList>
    </citation>
    <scope>NUCLEOTIDE SEQUENCE [LARGE SCALE GENOMIC DNA]</scope>
    <source>
        <strain evidence="1 2">CHARLIE-1</strain>
    </source>
</reference>
<sequence>MWISTVVATESPPSSGESSQIFFLANHKRGQKPWGSAKTLNPLSSIDLTHLKSDECPPLRAKKQIF</sequence>
<dbReference type="Proteomes" id="UP000239589">
    <property type="component" value="Unassembled WGS sequence"/>
</dbReference>
<name>A0A2S6CUF2_9CYAN</name>
<organism evidence="1 2">
    <name type="scientific">Cuspidothrix issatschenkoi CHARLIE-1</name>
    <dbReference type="NCBI Taxonomy" id="2052836"/>
    <lineage>
        <taxon>Bacteria</taxon>
        <taxon>Bacillati</taxon>
        <taxon>Cyanobacteriota</taxon>
        <taxon>Cyanophyceae</taxon>
        <taxon>Nostocales</taxon>
        <taxon>Aphanizomenonaceae</taxon>
        <taxon>Cuspidothrix</taxon>
    </lineage>
</organism>
<gene>
    <name evidence="1" type="ORF">CUN59_10790</name>
</gene>
<evidence type="ECO:0000313" key="2">
    <source>
        <dbReference type="Proteomes" id="UP000239589"/>
    </source>
</evidence>
<dbReference type="EMBL" id="PGEM01000074">
    <property type="protein sequence ID" value="PPJ63321.1"/>
    <property type="molecule type" value="Genomic_DNA"/>
</dbReference>